<organism evidence="1 2">
    <name type="scientific">Smallanthus sonchifolius</name>
    <dbReference type="NCBI Taxonomy" id="185202"/>
    <lineage>
        <taxon>Eukaryota</taxon>
        <taxon>Viridiplantae</taxon>
        <taxon>Streptophyta</taxon>
        <taxon>Embryophyta</taxon>
        <taxon>Tracheophyta</taxon>
        <taxon>Spermatophyta</taxon>
        <taxon>Magnoliopsida</taxon>
        <taxon>eudicotyledons</taxon>
        <taxon>Gunneridae</taxon>
        <taxon>Pentapetalae</taxon>
        <taxon>asterids</taxon>
        <taxon>campanulids</taxon>
        <taxon>Asterales</taxon>
        <taxon>Asteraceae</taxon>
        <taxon>Asteroideae</taxon>
        <taxon>Heliantheae alliance</taxon>
        <taxon>Millerieae</taxon>
        <taxon>Smallanthus</taxon>
    </lineage>
</organism>
<keyword evidence="2" id="KW-1185">Reference proteome</keyword>
<proteinExistence type="predicted"/>
<gene>
    <name evidence="1" type="ORF">L1987_56566</name>
</gene>
<comment type="caution">
    <text evidence="1">The sequence shown here is derived from an EMBL/GenBank/DDBJ whole genome shotgun (WGS) entry which is preliminary data.</text>
</comment>
<reference evidence="1 2" key="2">
    <citation type="journal article" date="2022" name="Mol. Ecol. Resour.">
        <title>The genomes of chicory, endive, great burdock and yacon provide insights into Asteraceae paleo-polyploidization history and plant inulin production.</title>
        <authorList>
            <person name="Fan W."/>
            <person name="Wang S."/>
            <person name="Wang H."/>
            <person name="Wang A."/>
            <person name="Jiang F."/>
            <person name="Liu H."/>
            <person name="Zhao H."/>
            <person name="Xu D."/>
            <person name="Zhang Y."/>
        </authorList>
    </citation>
    <scope>NUCLEOTIDE SEQUENCE [LARGE SCALE GENOMIC DNA]</scope>
    <source>
        <strain evidence="2">cv. Yunnan</strain>
        <tissue evidence="1">Leaves</tissue>
    </source>
</reference>
<sequence length="79" mass="9005">MVKLLSGASLASQHSKFNNASEELYFEDFLLFLGFVCVSGFDKEQALRPLRARLHFPASRLKTSKTSKPKIDEKEKLMQ</sequence>
<dbReference type="EMBL" id="CM042035">
    <property type="protein sequence ID" value="KAI3756743.1"/>
    <property type="molecule type" value="Genomic_DNA"/>
</dbReference>
<dbReference type="Proteomes" id="UP001056120">
    <property type="component" value="Linkage Group LG18"/>
</dbReference>
<evidence type="ECO:0000313" key="1">
    <source>
        <dbReference type="EMBL" id="KAI3756743.1"/>
    </source>
</evidence>
<reference evidence="2" key="1">
    <citation type="journal article" date="2022" name="Mol. Ecol. Resour.">
        <title>The genomes of chicory, endive, great burdock and yacon provide insights into Asteraceae palaeo-polyploidization history and plant inulin production.</title>
        <authorList>
            <person name="Fan W."/>
            <person name="Wang S."/>
            <person name="Wang H."/>
            <person name="Wang A."/>
            <person name="Jiang F."/>
            <person name="Liu H."/>
            <person name="Zhao H."/>
            <person name="Xu D."/>
            <person name="Zhang Y."/>
        </authorList>
    </citation>
    <scope>NUCLEOTIDE SEQUENCE [LARGE SCALE GENOMIC DNA]</scope>
    <source>
        <strain evidence="2">cv. Yunnan</strain>
    </source>
</reference>
<protein>
    <submittedName>
        <fullName evidence="1">Uncharacterized protein</fullName>
    </submittedName>
</protein>
<name>A0ACB9ECJ0_9ASTR</name>
<evidence type="ECO:0000313" key="2">
    <source>
        <dbReference type="Proteomes" id="UP001056120"/>
    </source>
</evidence>
<accession>A0ACB9ECJ0</accession>